<evidence type="ECO:0000256" key="1">
    <source>
        <dbReference type="SAM" id="Phobius"/>
    </source>
</evidence>
<evidence type="ECO:0008006" key="4">
    <source>
        <dbReference type="Google" id="ProtNLM"/>
    </source>
</evidence>
<protein>
    <recommendedName>
        <fullName evidence="4">DUF4400 domain-containing protein</fullName>
    </recommendedName>
</protein>
<evidence type="ECO:0000313" key="2">
    <source>
        <dbReference type="EMBL" id="GAP34291.1"/>
    </source>
</evidence>
<dbReference type="AlphaFoldDB" id="A0A0K8NV66"/>
<dbReference type="EMBL" id="BBYR01000006">
    <property type="protein sequence ID" value="GAP34291.1"/>
    <property type="molecule type" value="Genomic_DNA"/>
</dbReference>
<dbReference type="InterPro" id="IPR022266">
    <property type="entry name" value="DtrJ-like"/>
</dbReference>
<sequence length="207" mass="22293">MIRIVSIAALLCLLVLVLYLPSAHPPERFLAQIRSEHQAMEEIWGETPALRILDRALGLQGAARDSTSIPPTAGESAASGVDGAVAREMASVNQRLFGNSYFRAIDALVLLAAFRLSAMLEWLPWMAAFLVAAVADGAISRVIKSKEFLHHDPERFALYTSVAIVLACAFVVSMVVPIGVHPVVGPCVMAMLGILAGRSLAHFHRRG</sequence>
<keyword evidence="1" id="KW-0472">Membrane</keyword>
<accession>A0A0K8NV66</accession>
<reference evidence="2 3" key="2">
    <citation type="journal article" date="2016" name="Science">
        <title>A bacterium that degrades and assimilates poly(ethylene terephthalate).</title>
        <authorList>
            <person name="Yoshida S."/>
            <person name="Hiraga K."/>
            <person name="Takehana T."/>
            <person name="Taniguchi I."/>
            <person name="Yamaji H."/>
            <person name="Maeda Y."/>
            <person name="Toyohara K."/>
            <person name="Miyamoto K."/>
            <person name="Kimura Y."/>
            <person name="Oda K."/>
        </authorList>
    </citation>
    <scope>NUCLEOTIDE SEQUENCE [LARGE SCALE GENOMIC DNA]</scope>
    <source>
        <strain evidence="3">NBRC 110686 / TISTR 2288 / 201-F6</strain>
    </source>
</reference>
<feature type="transmembrane region" description="Helical" evidence="1">
    <location>
        <begin position="183"/>
        <end position="201"/>
    </location>
</feature>
<dbReference type="RefSeq" id="WP_054018408.1">
    <property type="nucleotide sequence ID" value="NZ_BBYR01000006.1"/>
</dbReference>
<dbReference type="Proteomes" id="UP000037660">
    <property type="component" value="Unassembled WGS sequence"/>
</dbReference>
<feature type="transmembrane region" description="Helical" evidence="1">
    <location>
        <begin position="156"/>
        <end position="177"/>
    </location>
</feature>
<evidence type="ECO:0000313" key="3">
    <source>
        <dbReference type="Proteomes" id="UP000037660"/>
    </source>
</evidence>
<reference evidence="3" key="1">
    <citation type="submission" date="2015-07" db="EMBL/GenBank/DDBJ databases">
        <title>Discovery of a poly(ethylene terephthalate assimilation.</title>
        <authorList>
            <person name="Yoshida S."/>
            <person name="Hiraga K."/>
            <person name="Takehana T."/>
            <person name="Taniguchi I."/>
            <person name="Yamaji H."/>
            <person name="Maeda Y."/>
            <person name="Toyohara K."/>
            <person name="Miyamoto K."/>
            <person name="Kimura Y."/>
            <person name="Oda K."/>
        </authorList>
    </citation>
    <scope>NUCLEOTIDE SEQUENCE [LARGE SCALE GENOMIC DNA]</scope>
    <source>
        <strain evidence="3">NBRC 110686 / TISTR 2288 / 201-F6</strain>
    </source>
</reference>
<organism evidence="2 3">
    <name type="scientific">Piscinibacter sakaiensis</name>
    <name type="common">Ideonella sakaiensis</name>
    <dbReference type="NCBI Taxonomy" id="1547922"/>
    <lineage>
        <taxon>Bacteria</taxon>
        <taxon>Pseudomonadati</taxon>
        <taxon>Pseudomonadota</taxon>
        <taxon>Betaproteobacteria</taxon>
        <taxon>Burkholderiales</taxon>
        <taxon>Sphaerotilaceae</taxon>
        <taxon>Piscinibacter</taxon>
    </lineage>
</organism>
<feature type="transmembrane region" description="Helical" evidence="1">
    <location>
        <begin position="122"/>
        <end position="144"/>
    </location>
</feature>
<comment type="caution">
    <text evidence="2">The sequence shown here is derived from an EMBL/GenBank/DDBJ whole genome shotgun (WGS) entry which is preliminary data.</text>
</comment>
<dbReference type="STRING" id="1547922.ISF6_4070"/>
<dbReference type="OrthoDB" id="9180277at2"/>
<keyword evidence="1" id="KW-1133">Transmembrane helix</keyword>
<gene>
    <name evidence="2" type="ORF">ISF6_4070</name>
</gene>
<keyword evidence="3" id="KW-1185">Reference proteome</keyword>
<keyword evidence="1" id="KW-0812">Transmembrane</keyword>
<proteinExistence type="predicted"/>
<name>A0A0K8NV66_PISS1</name>
<dbReference type="Pfam" id="PF14348">
    <property type="entry name" value="DtrJ-like"/>
    <property type="match status" value="1"/>
</dbReference>